<comment type="subcellular location">
    <subcellularLocation>
        <location evidence="2">Cytoplasm</location>
    </subcellularLocation>
</comment>
<evidence type="ECO:0000256" key="7">
    <source>
        <dbReference type="ARBA" id="ARBA00022679"/>
    </source>
</evidence>
<reference evidence="14 15" key="1">
    <citation type="submission" date="2020-07" db="EMBL/GenBank/DDBJ databases">
        <authorList>
            <person name="Feng X."/>
        </authorList>
    </citation>
    <scope>NUCLEOTIDE SEQUENCE [LARGE SCALE GENOMIC DNA]</scope>
    <source>
        <strain evidence="14 15">JCM31066</strain>
    </source>
</reference>
<proteinExistence type="inferred from homology"/>
<evidence type="ECO:0000256" key="5">
    <source>
        <dbReference type="ARBA" id="ARBA00016296"/>
    </source>
</evidence>
<evidence type="ECO:0000256" key="9">
    <source>
        <dbReference type="ARBA" id="ARBA00022777"/>
    </source>
</evidence>
<dbReference type="RefSeq" id="WP_185676474.1">
    <property type="nucleotide sequence ID" value="NZ_JACHVB010000043.1"/>
</dbReference>
<dbReference type="Proteomes" id="UP000546464">
    <property type="component" value="Unassembled WGS sequence"/>
</dbReference>
<dbReference type="PROSITE" id="PS00856">
    <property type="entry name" value="GUANYLATE_KINASE_1"/>
    <property type="match status" value="1"/>
</dbReference>
<dbReference type="GO" id="GO:0005829">
    <property type="term" value="C:cytosol"/>
    <property type="evidence" value="ECO:0007669"/>
    <property type="project" value="TreeGrafter"/>
</dbReference>
<dbReference type="FunFam" id="3.30.63.10:FF:000005">
    <property type="entry name" value="Guanylate kinase"/>
    <property type="match status" value="1"/>
</dbReference>
<sequence length="202" mass="22734">MSTPDPAPGKLIVIAGPAGSGKTTLCERMLAEQPDVRRVITCTTRAPREGEVDGRDYYFLSPEEFERRIEAGDFYEYARVHGRYYGTLKSEIDRHLSAGRNVLLNIDVQGAASFRQAERENPSLAGRLVTVFITITPGQMRERMLGRGDNDEAEIARRLKSAEDELARAGEFDHVIASTDRESDYQRLLMLYRHLTSPLTGR</sequence>
<protein>
    <recommendedName>
        <fullName evidence="5">Guanylate kinase</fullName>
        <ecNumber evidence="4">2.7.4.8</ecNumber>
    </recommendedName>
    <alternativeName>
        <fullName evidence="11">GMP kinase</fullName>
    </alternativeName>
</protein>
<gene>
    <name evidence="14" type="primary">gmk</name>
    <name evidence="14" type="ORF">H5P28_14750</name>
</gene>
<evidence type="ECO:0000313" key="14">
    <source>
        <dbReference type="EMBL" id="MBC2595523.1"/>
    </source>
</evidence>
<dbReference type="GO" id="GO:0004385">
    <property type="term" value="F:GMP kinase activity"/>
    <property type="evidence" value="ECO:0007669"/>
    <property type="project" value="UniProtKB-EC"/>
</dbReference>
<evidence type="ECO:0000256" key="6">
    <source>
        <dbReference type="ARBA" id="ARBA00022490"/>
    </source>
</evidence>
<dbReference type="NCBIfam" id="TIGR03263">
    <property type="entry name" value="guanyl_kin"/>
    <property type="match status" value="1"/>
</dbReference>
<keyword evidence="7 14" id="KW-0808">Transferase</keyword>
<dbReference type="AlphaFoldDB" id="A0A842HG68"/>
<dbReference type="Pfam" id="PF00625">
    <property type="entry name" value="Guanylate_kin"/>
    <property type="match status" value="1"/>
</dbReference>
<dbReference type="EMBL" id="JACHVB010000043">
    <property type="protein sequence ID" value="MBC2595523.1"/>
    <property type="molecule type" value="Genomic_DNA"/>
</dbReference>
<evidence type="ECO:0000256" key="8">
    <source>
        <dbReference type="ARBA" id="ARBA00022741"/>
    </source>
</evidence>
<evidence type="ECO:0000259" key="13">
    <source>
        <dbReference type="PROSITE" id="PS50052"/>
    </source>
</evidence>
<organism evidence="14 15">
    <name type="scientific">Ruficoccus amylovorans</name>
    <dbReference type="NCBI Taxonomy" id="1804625"/>
    <lineage>
        <taxon>Bacteria</taxon>
        <taxon>Pseudomonadati</taxon>
        <taxon>Verrucomicrobiota</taxon>
        <taxon>Opitutia</taxon>
        <taxon>Puniceicoccales</taxon>
        <taxon>Cerasicoccaceae</taxon>
        <taxon>Ruficoccus</taxon>
    </lineage>
</organism>
<accession>A0A842HG68</accession>
<dbReference type="Gene3D" id="3.30.63.10">
    <property type="entry name" value="Guanylate Kinase phosphate binding domain"/>
    <property type="match status" value="1"/>
</dbReference>
<dbReference type="InterPro" id="IPR008145">
    <property type="entry name" value="GK/Ca_channel_bsu"/>
</dbReference>
<dbReference type="PANTHER" id="PTHR23117:SF13">
    <property type="entry name" value="GUANYLATE KINASE"/>
    <property type="match status" value="1"/>
</dbReference>
<name>A0A842HG68_9BACT</name>
<evidence type="ECO:0000256" key="3">
    <source>
        <dbReference type="ARBA" id="ARBA00005790"/>
    </source>
</evidence>
<keyword evidence="6" id="KW-0963">Cytoplasm</keyword>
<keyword evidence="8" id="KW-0547">Nucleotide-binding</keyword>
<dbReference type="PROSITE" id="PS50052">
    <property type="entry name" value="GUANYLATE_KINASE_2"/>
    <property type="match status" value="1"/>
</dbReference>
<evidence type="ECO:0000256" key="2">
    <source>
        <dbReference type="ARBA" id="ARBA00004496"/>
    </source>
</evidence>
<keyword evidence="9 14" id="KW-0418">Kinase</keyword>
<comment type="similarity">
    <text evidence="3">Belongs to the guanylate kinase family.</text>
</comment>
<evidence type="ECO:0000256" key="10">
    <source>
        <dbReference type="ARBA" id="ARBA00022840"/>
    </source>
</evidence>
<dbReference type="Gene3D" id="3.40.50.300">
    <property type="entry name" value="P-loop containing nucleotide triphosphate hydrolases"/>
    <property type="match status" value="1"/>
</dbReference>
<evidence type="ECO:0000313" key="15">
    <source>
        <dbReference type="Proteomes" id="UP000546464"/>
    </source>
</evidence>
<keyword evidence="10" id="KW-0067">ATP-binding</keyword>
<evidence type="ECO:0000256" key="1">
    <source>
        <dbReference type="ARBA" id="ARBA00003531"/>
    </source>
</evidence>
<dbReference type="EC" id="2.7.4.8" evidence="4"/>
<dbReference type="InterPro" id="IPR027417">
    <property type="entry name" value="P-loop_NTPase"/>
</dbReference>
<evidence type="ECO:0000256" key="12">
    <source>
        <dbReference type="ARBA" id="ARBA00048594"/>
    </source>
</evidence>
<dbReference type="InterPro" id="IPR020590">
    <property type="entry name" value="Guanylate_kinase_CS"/>
</dbReference>
<comment type="catalytic activity">
    <reaction evidence="12">
        <text>GMP + ATP = GDP + ADP</text>
        <dbReference type="Rhea" id="RHEA:20780"/>
        <dbReference type="ChEBI" id="CHEBI:30616"/>
        <dbReference type="ChEBI" id="CHEBI:58115"/>
        <dbReference type="ChEBI" id="CHEBI:58189"/>
        <dbReference type="ChEBI" id="CHEBI:456216"/>
        <dbReference type="EC" id="2.7.4.8"/>
    </reaction>
</comment>
<keyword evidence="15" id="KW-1185">Reference proteome</keyword>
<feature type="domain" description="Guanylate kinase-like" evidence="13">
    <location>
        <begin position="9"/>
        <end position="193"/>
    </location>
</feature>
<evidence type="ECO:0000256" key="4">
    <source>
        <dbReference type="ARBA" id="ARBA00012961"/>
    </source>
</evidence>
<dbReference type="InterPro" id="IPR017665">
    <property type="entry name" value="Guanylate_kinase"/>
</dbReference>
<evidence type="ECO:0000256" key="11">
    <source>
        <dbReference type="ARBA" id="ARBA00030128"/>
    </source>
</evidence>
<dbReference type="GO" id="GO:0005524">
    <property type="term" value="F:ATP binding"/>
    <property type="evidence" value="ECO:0007669"/>
    <property type="project" value="UniProtKB-KW"/>
</dbReference>
<dbReference type="InterPro" id="IPR008144">
    <property type="entry name" value="Guanylate_kin-like_dom"/>
</dbReference>
<comment type="function">
    <text evidence="1">Essential for recycling GMP and indirectly, cGMP.</text>
</comment>
<dbReference type="SMART" id="SM00072">
    <property type="entry name" value="GuKc"/>
    <property type="match status" value="1"/>
</dbReference>
<dbReference type="CDD" id="cd00071">
    <property type="entry name" value="GMPK"/>
    <property type="match status" value="1"/>
</dbReference>
<dbReference type="PANTHER" id="PTHR23117">
    <property type="entry name" value="GUANYLATE KINASE-RELATED"/>
    <property type="match status" value="1"/>
</dbReference>
<comment type="caution">
    <text evidence="14">The sequence shown here is derived from an EMBL/GenBank/DDBJ whole genome shotgun (WGS) entry which is preliminary data.</text>
</comment>
<dbReference type="SUPFAM" id="SSF52540">
    <property type="entry name" value="P-loop containing nucleoside triphosphate hydrolases"/>
    <property type="match status" value="1"/>
</dbReference>